<dbReference type="EMBL" id="JELW01000080">
    <property type="protein sequence ID" value="EXU95458.1"/>
    <property type="molecule type" value="Genomic_DNA"/>
</dbReference>
<evidence type="ECO:0000313" key="2">
    <source>
        <dbReference type="Proteomes" id="UP000030151"/>
    </source>
</evidence>
<dbReference type="Pfam" id="PF20375">
    <property type="entry name" value="DUF6670"/>
    <property type="match status" value="1"/>
</dbReference>
<dbReference type="OrthoDB" id="4945137at2759"/>
<accession>A0A014P2B4</accession>
<protein>
    <submittedName>
        <fullName evidence="1">Uncharacterized protein</fullName>
    </submittedName>
</protein>
<dbReference type="HOGENOM" id="CLU_1023382_0_0_1"/>
<evidence type="ECO:0000313" key="1">
    <source>
        <dbReference type="EMBL" id="EXU95458.1"/>
    </source>
</evidence>
<comment type="caution">
    <text evidence="1">The sequence shown here is derived from an EMBL/GenBank/DDBJ whole genome shotgun (WGS) entry which is preliminary data.</text>
</comment>
<reference evidence="1 2" key="1">
    <citation type="submission" date="2014-02" db="EMBL/GenBank/DDBJ databases">
        <title>The genome sequence of the entomopathogenic fungus Metarhizium robertsii ARSEF 2575.</title>
        <authorList>
            <person name="Giuliano Garisto Donzelli B."/>
            <person name="Roe B.A."/>
            <person name="Macmil S.L."/>
            <person name="Krasnoff S.B."/>
            <person name="Gibson D.M."/>
        </authorList>
    </citation>
    <scope>NUCLEOTIDE SEQUENCE [LARGE SCALE GENOMIC DNA]</scope>
    <source>
        <strain evidence="1 2">ARSEF 2575</strain>
    </source>
</reference>
<proteinExistence type="predicted"/>
<dbReference type="AlphaFoldDB" id="A0A014P2B4"/>
<dbReference type="eggNOG" id="ENOG502T7SF">
    <property type="taxonomic scope" value="Eukaryota"/>
</dbReference>
<organism evidence="1 2">
    <name type="scientific">Metarhizium robertsii</name>
    <dbReference type="NCBI Taxonomy" id="568076"/>
    <lineage>
        <taxon>Eukaryota</taxon>
        <taxon>Fungi</taxon>
        <taxon>Dikarya</taxon>
        <taxon>Ascomycota</taxon>
        <taxon>Pezizomycotina</taxon>
        <taxon>Sordariomycetes</taxon>
        <taxon>Hypocreomycetidae</taxon>
        <taxon>Hypocreales</taxon>
        <taxon>Clavicipitaceae</taxon>
        <taxon>Metarhizium</taxon>
    </lineage>
</organism>
<dbReference type="Proteomes" id="UP000030151">
    <property type="component" value="Unassembled WGS sequence"/>
</dbReference>
<name>A0A014P2B4_9HYPO</name>
<dbReference type="InterPro" id="IPR046611">
    <property type="entry name" value="DUF6670"/>
</dbReference>
<sequence>MCLFLLTTPANTKYGYNTTANKRSHKAIEESVRPFNVPEILLPHDRSKRWGWTHYGVFIPSLPEPYRYMNTVTAIGGFGNLVFDNDYTAAPDARNSTSVLSSTAYGETHHFEAYDTSTTCSFAEDGTRLAWGDNLVITSNYPEFTVTGRYHHMSVDLQISTTQQVSWFIQTPIYDHLSLFATYHGTIKDVRGTTEISGMCTVEYARCMTPQVLTSTPLQPQLKIPVAFFTYQIIDLDKRTQLLLNKVRGLGQTLSIQTPKAAQCEYQNSFVG</sequence>
<gene>
    <name evidence="1" type="ORF">X797_011479</name>
</gene>